<feature type="domain" description="CheB-type methylesterase" evidence="14">
    <location>
        <begin position="19"/>
        <end position="214"/>
    </location>
</feature>
<keyword evidence="5" id="KW-0902">Two-component regulatory system</keyword>
<dbReference type="SUPFAM" id="SSF47757">
    <property type="entry name" value="Chemotaxis receptor methyltransferase CheR, N-terminal domain"/>
    <property type="match status" value="1"/>
</dbReference>
<dbReference type="Pfam" id="PF03705">
    <property type="entry name" value="CheR_N"/>
    <property type="match status" value="1"/>
</dbReference>
<evidence type="ECO:0000259" key="14">
    <source>
        <dbReference type="PROSITE" id="PS50122"/>
    </source>
</evidence>
<dbReference type="Gene3D" id="3.40.50.2300">
    <property type="match status" value="1"/>
</dbReference>
<dbReference type="InterPro" id="IPR001610">
    <property type="entry name" value="PAC"/>
</dbReference>
<dbReference type="InterPro" id="IPR011006">
    <property type="entry name" value="CheY-like_superfamily"/>
</dbReference>
<evidence type="ECO:0000256" key="1">
    <source>
        <dbReference type="ARBA" id="ARBA00000085"/>
    </source>
</evidence>
<feature type="domain" description="Response regulatory" evidence="11">
    <location>
        <begin position="1508"/>
        <end position="1627"/>
    </location>
</feature>
<dbReference type="InterPro" id="IPR022642">
    <property type="entry name" value="CheR_C"/>
</dbReference>
<dbReference type="PROSITE" id="PS50123">
    <property type="entry name" value="CHER"/>
    <property type="match status" value="1"/>
</dbReference>
<feature type="active site" evidence="6">
    <location>
        <position position="156"/>
    </location>
</feature>
<sequence length="1633" mass="181664">MTTKQNSFSSPDTPSDGEPQPSESREDSFPIVGIGASAGGLEALEKFLDHLDANPGIAIVLVTHLDPNRKSLMSELLARHTQMAVHVVEDDQEVCVNAIHVLPPNRDMIIKDGRLQLMAPVAVRGVRHPIDSFLRSLAEDRREDAVAIILSGTGSDGTQGLREIKGLGGMTIVQEPTSAKYEGMPRSALATGLVDLALPIEAIPASLLDYARGVKNLANHLNDTSASEDTSLQHKSEDPIGGILDLIRERLAFDFTDYKRATIERRIEKRALLKARGSKKDYFELLQGDRDRHELQALLKDLLIGVTSFFRDPEAFALLEHEVMPALLQHKKPGDPVRIWVAGCATGEEAYSVAILVREAMERNKRVDNVQIFATDIDPAAVGFARTGIYPTSIAADITPERLARWFRRKDAGYILVKSVRELILFAPHNLLNDPAFLSLDLVVCRNLLIYLNNDAQDQVIQRFYQSLLPRAHLLLGPSEAASRSTDLFQILDKKWRLFQRSPLEMKPRQWLASSPRFNVPNESNAKPSTLKRESPAAVLDRQLLRRYGHPAVLIDASMNLLYYFGDTSLFLIDPEGEPTSSLIRKARPELRLRLRTAVHQASTSGEPVTLESVAVPGCPDRYAIHVEPLNEPISGGFAAVIFERSAPTALTPSLTDSAPENDTRVLRLEEELQVAGEHLRGTVDELETTNEELQSSNEELLAMNEDLQSSNEELEASREELQALNEELITVNAELNDKVNALEDANSDIENLLTSSNLATLFVDKELKLRRFTPVAKDIFHIMGADLGRPLDHLASRLEDAEPLSVDCAKVLASMEPLERQVATNDGRHYLMRLSPYRSVDESVDGVILTFVDFTDRHKAEMRLEHLVEERTREIRERDALMTSMLQAYPGGWIMVLDDARRCLFAQGRGLAAIGMQPTDAISGSAEPVTLANELPVAIARAFNGETLDCDYALAGQHFILTASPLQNGSDEIDGQGRIILVARNITERKRAEQELAHSAWRLAEAQRIANVGDWELDVRTDKVSWSPELYRIFGLDPNEPLPDYEGNLALYLPEDAAKLDAAVRRAVEHGESYSLEARRVQSDGREIFILARGEPWRDESGTVVRLYGSAHDITALKEAEQKYQLAHQHLLEVLESTTDAFFELDADFRMTYINEKGVRALSCESKEELLGRNLWEIFPQAVDTVFYHEYRQAMRTQVATHFEGYFEHLDNWYEIHACPSPTALSVFFQTITERKRNERQLREITEKALAASHAKSAFLANMSHEIRTPLNGIVGMLDLLKMTDLSAEQDDYAVQATHSAKRLTRLLTDILDLSRVEAGQLELKQESFVLTELLDAILQLFEPAAKQKGLELLIKLDPDAPRCLSGDATRVHQILGNLLGNAIKFTPSGRVSLEALSLGNGRRGELPMLFILKDTGIGLTEDKLDGLFEPFLQVENNFTKQHDGVGLGLSIVKRLVQQMRGSICVGSELGRGTEFVLSLPFACVEDVQVMSAAVEDNEQDCFAGLRVLAVEDEKVNQIVIARLLEKKGCKVATAENGREALEVLRAESYDIVLMDQQMPEMDGIEATKAIRRGDAGERACNIPIIALTAFAMAGDKERLMNAGMDAYAPKPISIEQLRTAIREAIAKRANN</sequence>
<dbReference type="PROSITE" id="PS50112">
    <property type="entry name" value="PAS"/>
    <property type="match status" value="1"/>
</dbReference>
<evidence type="ECO:0000259" key="13">
    <source>
        <dbReference type="PROSITE" id="PS50113"/>
    </source>
</evidence>
<dbReference type="Proteomes" id="UP000002964">
    <property type="component" value="Unassembled WGS sequence"/>
</dbReference>
<dbReference type="NCBIfam" id="TIGR00229">
    <property type="entry name" value="sensory_box"/>
    <property type="match status" value="1"/>
</dbReference>
<feature type="domain" description="Histidine kinase" evidence="10">
    <location>
        <begin position="1263"/>
        <end position="1485"/>
    </location>
</feature>
<dbReference type="OrthoDB" id="9816309at2"/>
<dbReference type="SMART" id="SM00086">
    <property type="entry name" value="PAC"/>
    <property type="match status" value="2"/>
</dbReference>
<feature type="domain" description="PAC" evidence="13">
    <location>
        <begin position="934"/>
        <end position="999"/>
    </location>
</feature>
<proteinExistence type="predicted"/>
<feature type="domain" description="CheR-type methyltransferase" evidence="15">
    <location>
        <begin position="243"/>
        <end position="500"/>
    </location>
</feature>
<dbReference type="Pfam" id="PF08448">
    <property type="entry name" value="PAS_4"/>
    <property type="match status" value="1"/>
</dbReference>
<evidence type="ECO:0000256" key="9">
    <source>
        <dbReference type="SAM" id="MobiDB-lite"/>
    </source>
</evidence>
<dbReference type="PANTHER" id="PTHR24422">
    <property type="entry name" value="CHEMOTAXIS PROTEIN METHYLTRANSFERASE"/>
    <property type="match status" value="1"/>
</dbReference>
<feature type="compositionally biased region" description="Polar residues" evidence="9">
    <location>
        <begin position="1"/>
        <end position="13"/>
    </location>
</feature>
<keyword evidence="3 6" id="KW-0145">Chemotaxis</keyword>
<dbReference type="GO" id="GO:0008757">
    <property type="term" value="F:S-adenosylmethionine-dependent methyltransferase activity"/>
    <property type="evidence" value="ECO:0007669"/>
    <property type="project" value="InterPro"/>
</dbReference>
<dbReference type="InterPro" id="IPR005467">
    <property type="entry name" value="His_kinase_dom"/>
</dbReference>
<dbReference type="Gene3D" id="1.10.287.130">
    <property type="match status" value="1"/>
</dbReference>
<dbReference type="RefSeq" id="WP_009151698.1">
    <property type="nucleotide sequence ID" value="NZ_CP121471.1"/>
</dbReference>
<dbReference type="SUPFAM" id="SSF55874">
    <property type="entry name" value="ATPase domain of HSP90 chaperone/DNA topoisomerase II/histidine kinase"/>
    <property type="match status" value="1"/>
</dbReference>
<evidence type="ECO:0000256" key="4">
    <source>
        <dbReference type="ARBA" id="ARBA00022553"/>
    </source>
</evidence>
<dbReference type="InterPro" id="IPR050903">
    <property type="entry name" value="Bact_Chemotaxis_MeTrfase"/>
</dbReference>
<dbReference type="InterPro" id="IPR013655">
    <property type="entry name" value="PAS_fold_3"/>
</dbReference>
<dbReference type="Pfam" id="PF01739">
    <property type="entry name" value="CheR"/>
    <property type="match status" value="1"/>
</dbReference>
<dbReference type="SUPFAM" id="SSF55785">
    <property type="entry name" value="PYP-like sensor domain (PAS domain)"/>
    <property type="match status" value="2"/>
</dbReference>
<dbReference type="SUPFAM" id="SSF47384">
    <property type="entry name" value="Homodimeric domain of signal transducing histidine kinase"/>
    <property type="match status" value="1"/>
</dbReference>
<evidence type="ECO:0000313" key="16">
    <source>
        <dbReference type="EMBL" id="EIC19469.1"/>
    </source>
</evidence>
<dbReference type="PRINTS" id="PR00996">
    <property type="entry name" value="CHERMTFRASE"/>
</dbReference>
<dbReference type="InterPro" id="IPR013656">
    <property type="entry name" value="PAS_4"/>
</dbReference>
<evidence type="ECO:0000256" key="5">
    <source>
        <dbReference type="ARBA" id="ARBA00023012"/>
    </source>
</evidence>
<dbReference type="InterPro" id="IPR001789">
    <property type="entry name" value="Sig_transdc_resp-reg_receiver"/>
</dbReference>
<accession>H8Z8R4</accession>
<dbReference type="PANTHER" id="PTHR24422:SF27">
    <property type="entry name" value="PROTEIN-GLUTAMATE O-METHYLTRANSFERASE"/>
    <property type="match status" value="1"/>
</dbReference>
<dbReference type="Gene3D" id="3.40.50.150">
    <property type="entry name" value="Vaccinia Virus protein VP39"/>
    <property type="match status" value="1"/>
</dbReference>
<evidence type="ECO:0000256" key="6">
    <source>
        <dbReference type="PROSITE-ProRule" id="PRU00050"/>
    </source>
</evidence>
<feature type="active site" evidence="6">
    <location>
        <position position="64"/>
    </location>
</feature>
<dbReference type="PROSITE" id="PS50109">
    <property type="entry name" value="HIS_KIN"/>
    <property type="match status" value="1"/>
</dbReference>
<dbReference type="GO" id="GO:0006935">
    <property type="term" value="P:chemotaxis"/>
    <property type="evidence" value="ECO:0007669"/>
    <property type="project" value="UniProtKB-UniRule"/>
</dbReference>
<dbReference type="CDD" id="cd16434">
    <property type="entry name" value="CheB-CheR_fusion"/>
    <property type="match status" value="1"/>
</dbReference>
<dbReference type="PROSITE" id="PS50110">
    <property type="entry name" value="RESPONSE_REGULATORY"/>
    <property type="match status" value="1"/>
</dbReference>
<dbReference type="GO" id="GO:0000156">
    <property type="term" value="F:phosphorelay response regulator activity"/>
    <property type="evidence" value="ECO:0007669"/>
    <property type="project" value="InterPro"/>
</dbReference>
<keyword evidence="4 7" id="KW-0597">Phosphoprotein</keyword>
<dbReference type="InterPro" id="IPR003661">
    <property type="entry name" value="HisK_dim/P_dom"/>
</dbReference>
<dbReference type="InterPro" id="IPR000700">
    <property type="entry name" value="PAS-assoc_C"/>
</dbReference>
<dbReference type="SUPFAM" id="SSF53335">
    <property type="entry name" value="S-adenosyl-L-methionine-dependent methyltransferases"/>
    <property type="match status" value="1"/>
</dbReference>
<dbReference type="InterPro" id="IPR000014">
    <property type="entry name" value="PAS"/>
</dbReference>
<keyword evidence="17" id="KW-1185">Reference proteome</keyword>
<feature type="domain" description="PAC" evidence="13">
    <location>
        <begin position="1075"/>
        <end position="1127"/>
    </location>
</feature>
<evidence type="ECO:0000259" key="11">
    <source>
        <dbReference type="PROSITE" id="PS50110"/>
    </source>
</evidence>
<dbReference type="SMART" id="SM00387">
    <property type="entry name" value="HATPase_c"/>
    <property type="match status" value="1"/>
</dbReference>
<dbReference type="Pfam" id="PF08447">
    <property type="entry name" value="PAS_3"/>
    <property type="match status" value="1"/>
</dbReference>
<dbReference type="EMBL" id="JH603171">
    <property type="protein sequence ID" value="EIC19469.1"/>
    <property type="molecule type" value="Genomic_DNA"/>
</dbReference>
<dbReference type="CDD" id="cd00130">
    <property type="entry name" value="PAS"/>
    <property type="match status" value="2"/>
</dbReference>
<evidence type="ECO:0000259" key="15">
    <source>
        <dbReference type="PROSITE" id="PS50123"/>
    </source>
</evidence>
<dbReference type="GO" id="GO:0000155">
    <property type="term" value="F:phosphorelay sensor kinase activity"/>
    <property type="evidence" value="ECO:0007669"/>
    <property type="project" value="InterPro"/>
</dbReference>
<dbReference type="CDD" id="cd17546">
    <property type="entry name" value="REC_hyHK_CKI1_RcsC-like"/>
    <property type="match status" value="1"/>
</dbReference>
<dbReference type="eggNOG" id="COG2205">
    <property type="taxonomic scope" value="Bacteria"/>
</dbReference>
<evidence type="ECO:0000256" key="3">
    <source>
        <dbReference type="ARBA" id="ARBA00022500"/>
    </source>
</evidence>
<dbReference type="FunFam" id="3.30.565.10:FF:000010">
    <property type="entry name" value="Sensor histidine kinase RcsC"/>
    <property type="match status" value="1"/>
</dbReference>
<dbReference type="EC" id="2.7.13.3" evidence="2"/>
<feature type="active site" evidence="6">
    <location>
        <position position="37"/>
    </location>
</feature>
<dbReference type="SMART" id="SM00138">
    <property type="entry name" value="MeTrc"/>
    <property type="match status" value="1"/>
</dbReference>
<dbReference type="SMART" id="SM00448">
    <property type="entry name" value="REC"/>
    <property type="match status" value="1"/>
</dbReference>
<feature type="domain" description="PAC" evidence="13">
    <location>
        <begin position="817"/>
        <end position="867"/>
    </location>
</feature>
<dbReference type="Gene3D" id="3.40.50.180">
    <property type="entry name" value="Methylesterase CheB, C-terminal domain"/>
    <property type="match status" value="1"/>
</dbReference>
<dbReference type="eggNOG" id="COG2201">
    <property type="taxonomic scope" value="Bacteria"/>
</dbReference>
<dbReference type="PROSITE" id="PS50122">
    <property type="entry name" value="CHEB"/>
    <property type="match status" value="1"/>
</dbReference>
<dbReference type="SUPFAM" id="SSF52172">
    <property type="entry name" value="CheY-like"/>
    <property type="match status" value="1"/>
</dbReference>
<dbReference type="eggNOG" id="COG1352">
    <property type="taxonomic scope" value="Bacteria"/>
</dbReference>
<dbReference type="Gene3D" id="2.10.70.100">
    <property type="match status" value="1"/>
</dbReference>
<evidence type="ECO:0000256" key="2">
    <source>
        <dbReference type="ARBA" id="ARBA00012438"/>
    </source>
</evidence>
<dbReference type="InterPro" id="IPR000673">
    <property type="entry name" value="Sig_transdc_resp-reg_Me-estase"/>
</dbReference>
<dbReference type="InterPro" id="IPR000780">
    <property type="entry name" value="CheR_MeTrfase"/>
</dbReference>
<feature type="domain" description="PAS" evidence="12">
    <location>
        <begin position="1027"/>
        <end position="1072"/>
    </location>
</feature>
<dbReference type="Gene3D" id="3.30.565.10">
    <property type="entry name" value="Histidine kinase-like ATPase, C-terminal domain"/>
    <property type="match status" value="1"/>
</dbReference>
<dbReference type="Pfam" id="PF02518">
    <property type="entry name" value="HATPase_c"/>
    <property type="match status" value="1"/>
</dbReference>
<dbReference type="PROSITE" id="PS50113">
    <property type="entry name" value="PAC"/>
    <property type="match status" value="3"/>
</dbReference>
<reference evidence="16 17" key="2">
    <citation type="submission" date="2011-11" db="EMBL/GenBank/DDBJ databases">
        <authorList>
            <consortium name="US DOE Joint Genome Institute"/>
            <person name="Lucas S."/>
            <person name="Han J."/>
            <person name="Lapidus A."/>
            <person name="Cheng J.-F."/>
            <person name="Goodwin L."/>
            <person name="Pitluck S."/>
            <person name="Peters L."/>
            <person name="Ovchinnikova G."/>
            <person name="Zhang X."/>
            <person name="Detter J.C."/>
            <person name="Han C."/>
            <person name="Tapia R."/>
            <person name="Land M."/>
            <person name="Hauser L."/>
            <person name="Kyrpides N."/>
            <person name="Ivanova N."/>
            <person name="Pagani I."/>
            <person name="Vogl K."/>
            <person name="Liu Z."/>
            <person name="Overmann J."/>
            <person name="Frigaard N.-U."/>
            <person name="Bryant D."/>
            <person name="Woyke T."/>
        </authorList>
    </citation>
    <scope>NUCLEOTIDE SEQUENCE [LARGE SCALE GENOMIC DNA]</scope>
    <source>
        <strain evidence="16 17">970</strain>
    </source>
</reference>
<dbReference type="InterPro" id="IPR003594">
    <property type="entry name" value="HATPase_dom"/>
</dbReference>
<dbReference type="GO" id="GO:0008984">
    <property type="term" value="F:protein-glutamate methylesterase activity"/>
    <property type="evidence" value="ECO:0007669"/>
    <property type="project" value="InterPro"/>
</dbReference>
<dbReference type="Pfam" id="PF01339">
    <property type="entry name" value="CheB_methylest"/>
    <property type="match status" value="1"/>
</dbReference>
<evidence type="ECO:0000259" key="10">
    <source>
        <dbReference type="PROSITE" id="PS50109"/>
    </source>
</evidence>
<evidence type="ECO:0000259" key="12">
    <source>
        <dbReference type="PROSITE" id="PS50112"/>
    </source>
</evidence>
<keyword evidence="6" id="KW-0378">Hydrolase</keyword>
<dbReference type="Pfam" id="PF00512">
    <property type="entry name" value="HisKA"/>
    <property type="match status" value="1"/>
</dbReference>
<evidence type="ECO:0000256" key="7">
    <source>
        <dbReference type="PROSITE-ProRule" id="PRU00169"/>
    </source>
</evidence>
<dbReference type="InterPro" id="IPR036097">
    <property type="entry name" value="HisK_dim/P_sf"/>
</dbReference>
<dbReference type="STRING" id="631362.Thi970DRAFT_04994"/>
<dbReference type="InterPro" id="IPR035909">
    <property type="entry name" value="CheB_C"/>
</dbReference>
<dbReference type="SMART" id="SM00091">
    <property type="entry name" value="PAS"/>
    <property type="match status" value="2"/>
</dbReference>
<feature type="coiled-coil region" evidence="8">
    <location>
        <begin position="680"/>
        <end position="753"/>
    </location>
</feature>
<feature type="region of interest" description="Disordered" evidence="9">
    <location>
        <begin position="1"/>
        <end position="31"/>
    </location>
</feature>
<protein>
    <recommendedName>
        <fullName evidence="2">histidine kinase</fullName>
        <ecNumber evidence="2">2.7.13.3</ecNumber>
    </recommendedName>
</protein>
<dbReference type="CDD" id="cd16922">
    <property type="entry name" value="HATPase_EvgS-ArcB-TorS-like"/>
    <property type="match status" value="1"/>
</dbReference>
<dbReference type="Gene3D" id="3.30.450.20">
    <property type="entry name" value="PAS domain"/>
    <property type="match status" value="4"/>
</dbReference>
<dbReference type="InterPro" id="IPR035965">
    <property type="entry name" value="PAS-like_dom_sf"/>
</dbReference>
<dbReference type="InterPro" id="IPR022641">
    <property type="entry name" value="CheR_N"/>
</dbReference>
<dbReference type="CDD" id="cd00082">
    <property type="entry name" value="HisKA"/>
    <property type="match status" value="1"/>
</dbReference>
<feature type="modified residue" description="4-aspartylphosphate" evidence="7">
    <location>
        <position position="1557"/>
    </location>
</feature>
<organism evidence="16 17">
    <name type="scientific">Thiorhodovibrio frisius</name>
    <dbReference type="NCBI Taxonomy" id="631362"/>
    <lineage>
        <taxon>Bacteria</taxon>
        <taxon>Pseudomonadati</taxon>
        <taxon>Pseudomonadota</taxon>
        <taxon>Gammaproteobacteria</taxon>
        <taxon>Chromatiales</taxon>
        <taxon>Chromatiaceae</taxon>
        <taxon>Thiorhodovibrio</taxon>
    </lineage>
</organism>
<dbReference type="InterPro" id="IPR036890">
    <property type="entry name" value="HATPase_C_sf"/>
</dbReference>
<dbReference type="GO" id="GO:0005737">
    <property type="term" value="C:cytoplasm"/>
    <property type="evidence" value="ECO:0007669"/>
    <property type="project" value="InterPro"/>
</dbReference>
<comment type="catalytic activity">
    <reaction evidence="1">
        <text>ATP + protein L-histidine = ADP + protein N-phospho-L-histidine.</text>
        <dbReference type="EC" id="2.7.13.3"/>
    </reaction>
</comment>
<dbReference type="SMART" id="SM00388">
    <property type="entry name" value="HisKA"/>
    <property type="match status" value="1"/>
</dbReference>
<evidence type="ECO:0000256" key="8">
    <source>
        <dbReference type="SAM" id="Coils"/>
    </source>
</evidence>
<dbReference type="Pfam" id="PF00072">
    <property type="entry name" value="Response_reg"/>
    <property type="match status" value="1"/>
</dbReference>
<keyword evidence="8" id="KW-0175">Coiled coil</keyword>
<name>H8Z8R4_9GAMM</name>
<dbReference type="InterPro" id="IPR029063">
    <property type="entry name" value="SAM-dependent_MTases_sf"/>
</dbReference>
<gene>
    <name evidence="16" type="ORF">Thi970DRAFT_04994</name>
</gene>
<reference evidence="17" key="1">
    <citation type="submission" date="2011-06" db="EMBL/GenBank/DDBJ databases">
        <authorList>
            <consortium name="US DOE Joint Genome Institute (JGI-PGF)"/>
            <person name="Lucas S."/>
            <person name="Han J."/>
            <person name="Lapidus A."/>
            <person name="Cheng J.-F."/>
            <person name="Goodwin L."/>
            <person name="Pitluck S."/>
            <person name="Peters L."/>
            <person name="Land M.L."/>
            <person name="Hauser L."/>
            <person name="Vogl K."/>
            <person name="Liu Z."/>
            <person name="Overmann J."/>
            <person name="Frigaard N.-U."/>
            <person name="Bryant D.A."/>
            <person name="Woyke T.J."/>
        </authorList>
    </citation>
    <scope>NUCLEOTIDE SEQUENCE [LARGE SCALE GENOMIC DNA]</scope>
    <source>
        <strain evidence="17">970</strain>
    </source>
</reference>
<dbReference type="HOGENOM" id="CLU_000892_2_1_6"/>
<evidence type="ECO:0000313" key="17">
    <source>
        <dbReference type="Proteomes" id="UP000002964"/>
    </source>
</evidence>
<dbReference type="Pfam" id="PF13596">
    <property type="entry name" value="PAS_10"/>
    <property type="match status" value="1"/>
</dbReference>
<dbReference type="SUPFAM" id="SSF52738">
    <property type="entry name" value="Methylesterase CheB, C-terminal domain"/>
    <property type="match status" value="1"/>
</dbReference>